<dbReference type="CDD" id="cd04475">
    <property type="entry name" value="RPA1_DBD_B"/>
    <property type="match status" value="1"/>
</dbReference>
<sequence>MDGYFPIKNITTYTTNWTVLARIVNKPPMHTIKGSTHLLSIDIVDKNDDIIRCKFWDKAAEKWNEILQNGKVYTFSKGNVVVSNKKFNTLPHHYEINFNQDSVIEPAEDMGEISSQGKYEFVSFRDIKSSSSNTPFTVDILGIVRSVGPEVKLTTKAGKEILRRSIILVDDSNYELELTLWEPLTSLEFLDHAEHQPLIASQIIIRDWQGGRNAQSTSRSVIKIADKNNVKDKNRLMNLTSWFEQASTQNDSFKTMRQFQGSSSYDATQFTTIANVVDKLKGNYEFICKLRRINWRNKDNKLRLWYQACPMCTKKVVAEESTGSYRCFSCDDALVVPQFRFIFTCALIDYTGQVWANVYGDLGLYIFTCKSLTGDKIIGQSAAELSKMETKELKKIMEYDILHKVFVQTRYKCAQDYKIIGFIRAKEYNGENRHVFNVARLEPLNYANETETMLKEMEISYDRVQEFLGIIPKDGEIRKKQKV</sequence>
<dbReference type="InterPro" id="IPR003871">
    <property type="entry name" value="RFA1B/D_OB_1st"/>
</dbReference>
<evidence type="ECO:0000259" key="6">
    <source>
        <dbReference type="Pfam" id="PF02721"/>
    </source>
</evidence>
<feature type="domain" description="Replication factor A C-terminal" evidence="7">
    <location>
        <begin position="303"/>
        <end position="453"/>
    </location>
</feature>
<reference evidence="9" key="1">
    <citation type="journal article" date="2023" name="Nat. Microbiol.">
        <title>Babesia duncani multi-omics identifies virulence factors and drug targets.</title>
        <authorList>
            <person name="Singh P."/>
            <person name="Lonardi S."/>
            <person name="Liang Q."/>
            <person name="Vydyam P."/>
            <person name="Khabirova E."/>
            <person name="Fang T."/>
            <person name="Gihaz S."/>
            <person name="Thekkiniath J."/>
            <person name="Munshi M."/>
            <person name="Abel S."/>
            <person name="Ciampossin L."/>
            <person name="Batugedara G."/>
            <person name="Gupta M."/>
            <person name="Lu X.M."/>
            <person name="Lenz T."/>
            <person name="Chakravarty S."/>
            <person name="Cornillot E."/>
            <person name="Hu Y."/>
            <person name="Ma W."/>
            <person name="Gonzalez L.M."/>
            <person name="Sanchez S."/>
            <person name="Estrada K."/>
            <person name="Sanchez-Flores A."/>
            <person name="Montero E."/>
            <person name="Harb O.S."/>
            <person name="Le Roch K.G."/>
            <person name="Mamoun C.B."/>
        </authorList>
    </citation>
    <scope>NUCLEOTIDE SEQUENCE</scope>
    <source>
        <strain evidence="9">WA1</strain>
    </source>
</reference>
<dbReference type="Pfam" id="PF16900">
    <property type="entry name" value="REPA_OB_2"/>
    <property type="match status" value="1"/>
</dbReference>
<dbReference type="InterPro" id="IPR047192">
    <property type="entry name" value="Euk_RPA1_DBD_C"/>
</dbReference>
<dbReference type="GO" id="GO:0008270">
    <property type="term" value="F:zinc ion binding"/>
    <property type="evidence" value="ECO:0007669"/>
    <property type="project" value="UniProtKB-KW"/>
</dbReference>
<dbReference type="EMBL" id="JALLKP010000002">
    <property type="protein sequence ID" value="KAK2196691.1"/>
    <property type="molecule type" value="Genomic_DNA"/>
</dbReference>
<protein>
    <submittedName>
        <fullName evidence="9">Bifunctional Replication factor A</fullName>
    </submittedName>
</protein>
<comment type="similarity">
    <text evidence="1">Belongs to the replication factor A protein 1 family.</text>
</comment>
<evidence type="ECO:0000256" key="5">
    <source>
        <dbReference type="ARBA" id="ARBA00023125"/>
    </source>
</evidence>
<keyword evidence="4" id="KW-0862">Zinc</keyword>
<organism evidence="9 10">
    <name type="scientific">Babesia duncani</name>
    <dbReference type="NCBI Taxonomy" id="323732"/>
    <lineage>
        <taxon>Eukaryota</taxon>
        <taxon>Sar</taxon>
        <taxon>Alveolata</taxon>
        <taxon>Apicomplexa</taxon>
        <taxon>Aconoidasida</taxon>
        <taxon>Piroplasmida</taxon>
        <taxon>Babesiidae</taxon>
        <taxon>Babesia</taxon>
    </lineage>
</organism>
<dbReference type="Gene3D" id="2.40.50.140">
    <property type="entry name" value="Nucleic acid-binding proteins"/>
    <property type="match status" value="3"/>
</dbReference>
<evidence type="ECO:0000256" key="2">
    <source>
        <dbReference type="ARBA" id="ARBA00022723"/>
    </source>
</evidence>
<dbReference type="KEGG" id="bdw:94336238"/>
<accession>A0AAD9UP81</accession>
<dbReference type="Pfam" id="PF02721">
    <property type="entry name" value="DUF223"/>
    <property type="match status" value="1"/>
</dbReference>
<dbReference type="InterPro" id="IPR031657">
    <property type="entry name" value="REPA_OB_2"/>
</dbReference>
<evidence type="ECO:0000256" key="1">
    <source>
        <dbReference type="ARBA" id="ARBA00005690"/>
    </source>
</evidence>
<keyword evidence="2" id="KW-0479">Metal-binding</keyword>
<dbReference type="InterPro" id="IPR012340">
    <property type="entry name" value="NA-bd_OB-fold"/>
</dbReference>
<dbReference type="RefSeq" id="XP_067803533.1">
    <property type="nucleotide sequence ID" value="XM_067946969.1"/>
</dbReference>
<dbReference type="Proteomes" id="UP001214638">
    <property type="component" value="Unassembled WGS sequence"/>
</dbReference>
<name>A0AAD9UP81_9APIC</name>
<evidence type="ECO:0000313" key="9">
    <source>
        <dbReference type="EMBL" id="KAK2196691.1"/>
    </source>
</evidence>
<feature type="domain" description="Replication protein A 70 kDa DNA-binding subunit B/D first OB fold" evidence="6">
    <location>
        <begin position="4"/>
        <end position="106"/>
    </location>
</feature>
<dbReference type="GeneID" id="94336238"/>
<dbReference type="PANTHER" id="PTHR47165">
    <property type="entry name" value="OS03G0429900 PROTEIN"/>
    <property type="match status" value="1"/>
</dbReference>
<evidence type="ECO:0000259" key="8">
    <source>
        <dbReference type="Pfam" id="PF16900"/>
    </source>
</evidence>
<dbReference type="GO" id="GO:0003677">
    <property type="term" value="F:DNA binding"/>
    <property type="evidence" value="ECO:0007669"/>
    <property type="project" value="UniProtKB-KW"/>
</dbReference>
<keyword evidence="3" id="KW-0863">Zinc-finger</keyword>
<dbReference type="InterPro" id="IPR013955">
    <property type="entry name" value="Rep_factor-A_C"/>
</dbReference>
<dbReference type="FunFam" id="2.40.50.140:FF:000041">
    <property type="entry name" value="Replication protein A subunit"/>
    <property type="match status" value="1"/>
</dbReference>
<dbReference type="PANTHER" id="PTHR47165:SF4">
    <property type="entry name" value="OS03G0429900 PROTEIN"/>
    <property type="match status" value="1"/>
</dbReference>
<keyword evidence="5" id="KW-0238">DNA-binding</keyword>
<evidence type="ECO:0000256" key="3">
    <source>
        <dbReference type="ARBA" id="ARBA00022771"/>
    </source>
</evidence>
<dbReference type="AlphaFoldDB" id="A0AAD9UP81"/>
<evidence type="ECO:0000259" key="7">
    <source>
        <dbReference type="Pfam" id="PF08646"/>
    </source>
</evidence>
<dbReference type="CDD" id="cd04474">
    <property type="entry name" value="RPA1_DBD_A"/>
    <property type="match status" value="1"/>
</dbReference>
<dbReference type="CDD" id="cd04476">
    <property type="entry name" value="RPA1_DBD_C"/>
    <property type="match status" value="1"/>
</dbReference>
<dbReference type="Pfam" id="PF08646">
    <property type="entry name" value="Rep_fac-A_C"/>
    <property type="match status" value="1"/>
</dbReference>
<evidence type="ECO:0000313" key="10">
    <source>
        <dbReference type="Proteomes" id="UP001214638"/>
    </source>
</evidence>
<keyword evidence="10" id="KW-1185">Reference proteome</keyword>
<feature type="domain" description="Replication protein A OB" evidence="8">
    <location>
        <begin position="134"/>
        <end position="222"/>
    </location>
</feature>
<comment type="caution">
    <text evidence="9">The sequence shown here is derived from an EMBL/GenBank/DDBJ whole genome shotgun (WGS) entry which is preliminary data.</text>
</comment>
<evidence type="ECO:0000256" key="4">
    <source>
        <dbReference type="ARBA" id="ARBA00022833"/>
    </source>
</evidence>
<dbReference type="SUPFAM" id="SSF50249">
    <property type="entry name" value="Nucleic acid-binding proteins"/>
    <property type="match status" value="3"/>
</dbReference>
<proteinExistence type="inferred from homology"/>
<gene>
    <name evidence="9" type="ORF">BdWA1_001940</name>
</gene>